<dbReference type="GO" id="GO:0009279">
    <property type="term" value="C:cell outer membrane"/>
    <property type="evidence" value="ECO:0007669"/>
    <property type="project" value="UniProtKB-SubCell"/>
</dbReference>
<comment type="subcellular location">
    <subcellularLocation>
        <location evidence="1">Cell envelope</location>
    </subcellularLocation>
    <subcellularLocation>
        <location evidence="2">Cell outer membrane</location>
    </subcellularLocation>
    <subcellularLocation>
        <location evidence="3">Secreted</location>
    </subcellularLocation>
</comment>
<feature type="chain" id="PRO_5013283341" evidence="10">
    <location>
        <begin position="32"/>
        <end position="1416"/>
    </location>
</feature>
<evidence type="ECO:0000256" key="9">
    <source>
        <dbReference type="SAM" id="Phobius"/>
    </source>
</evidence>
<gene>
    <name evidence="12" type="ORF">BHAP_0706</name>
</gene>
<dbReference type="GO" id="GO:0005975">
    <property type="term" value="P:carbohydrate metabolic process"/>
    <property type="evidence" value="ECO:0007669"/>
    <property type="project" value="UniProtKB-ARBA"/>
</dbReference>
<dbReference type="Gene3D" id="2.60.40.10">
    <property type="entry name" value="Immunoglobulins"/>
    <property type="match status" value="3"/>
</dbReference>
<keyword evidence="4" id="KW-0964">Secreted</keyword>
<feature type="signal peptide" evidence="10">
    <location>
        <begin position="1"/>
        <end position="31"/>
    </location>
</feature>
<evidence type="ECO:0000256" key="6">
    <source>
        <dbReference type="ARBA" id="ARBA00023136"/>
    </source>
</evidence>
<feature type="domain" description="SpaA-like prealbumin fold" evidence="11">
    <location>
        <begin position="1133"/>
        <end position="1182"/>
    </location>
</feature>
<evidence type="ECO:0000256" key="1">
    <source>
        <dbReference type="ARBA" id="ARBA00004196"/>
    </source>
</evidence>
<evidence type="ECO:0000256" key="4">
    <source>
        <dbReference type="ARBA" id="ARBA00022525"/>
    </source>
</evidence>
<feature type="compositionally biased region" description="Low complexity" evidence="8">
    <location>
        <begin position="43"/>
        <end position="62"/>
    </location>
</feature>
<evidence type="ECO:0000256" key="8">
    <source>
        <dbReference type="SAM" id="MobiDB-lite"/>
    </source>
</evidence>
<evidence type="ECO:0000256" key="10">
    <source>
        <dbReference type="SAM" id="SignalP"/>
    </source>
</evidence>
<dbReference type="Pfam" id="PF02415">
    <property type="entry name" value="Chlam_PMP"/>
    <property type="match status" value="2"/>
</dbReference>
<dbReference type="RefSeq" id="WP_094729368.1">
    <property type="nucleotide sequence ID" value="NZ_MWWY01000014.1"/>
</dbReference>
<dbReference type="SUPFAM" id="SSF51126">
    <property type="entry name" value="Pectin lyase-like"/>
    <property type="match status" value="1"/>
</dbReference>
<evidence type="ECO:0000256" key="3">
    <source>
        <dbReference type="ARBA" id="ARBA00004613"/>
    </source>
</evidence>
<accession>A0A261G198</accession>
<keyword evidence="9" id="KW-1133">Transmembrane helix</keyword>
<sequence length="1416" mass="148576">MRGPVRKKVGAVVAAVLSMAMVCGFTGVSIADDTVTGSSDAVTSQTDDTNSSATDTADTAADSADHSNIDENATNNGTPPLNENNEQQADSSNSGAEAGTQQSDTPSADTSNAAQPNDNAAPTATGDCAAVTDWATLKNCVETGTGDVTVPITVPITAAKGESITVTRNVTLTSTVTEGTSLKPADGDNSGSVFTINEGGHLTIGKASDDNAFTYAGTETAPIARRFAQVNKNGALTINGGIFSYLKNSNNGGVFYADSGALTINGGMFSNNETSNGGVGYVQGTSTVTINGGTFSYNTALGAGVLGAYGTTKVSINNGMFDHNSTTEVGEWDGGGVLRLMGTSGAVVSGGQFESNTAKSNGGVIFNGAGGTNDSALLITGGSFKNNSAEAEGGAIHNRGTLKISAGTFEGNKAFGEGGGAVSQQNGASLSVVPANGHSVTFKNNGQTFADNVLAKCNTITGAMDACHGGSGGGGAIYSSSKKDTKTDKWSSENRISKVSIQGNVVFDGNYSNRWGYMLGGGAIFADGELWIQNDSKGNKPQFKNNYAGVKQSETNTDGSTKTVFRGGAGGAIFLQEGVVYGKETDENLKYTSRAYIMGGEFTDNTSGYLGGAIYTESHSLTYIAKAVATKNVAGHFGGGLWLCPSGTGETSKGGNIALFDNEVDKSIDPNQKKNDDTHPNDEPFEGEALTSWNTGGNDKVISNVSGDGTEAGDDFAIMNPMWKGEIQSTNFQLMDTWFTDRTKSAVTWYEDGTPIKSASGFQDYFADPNPNWHRGADQGGTNLAVTKTDGRFITADKGEKVNMKADHTHTINLTRTNDPRKGVVTGVALKAQKAEGMTDDEWNNAKQGALNSASIILTGNAARLSGGAFATNGDVKFSTPYTASWGKVDNTKEKNALAGAEWTVSTSGTGADENTARASATFGGPFNADFYPSICPSTTEDPDQVAYNSGTCWKETVETNSDTKQVTVTREAIIKDNIASDKSAGESYAYAGLDNNPAGGGFDINNLHNGTYTVVERKAPTGYQLSTETYTFIVNNSQGKWNDSNGQPTDNIDIDIVNKPLPGISWSKMDVDMGVGMLVGDSEWKVTKFGADNKLDTTTEYYVDDCVDSPRLTPCAKSVNSAQLKRYADLNGAAGEFTIQGLDPGTYQLVESRVPDGYWHPASGTAYQFTVPQNADADTQIKIYESDGRTEVEKKAIPNKRTQVEWAKIDSDVSTFLTGSEWTISGPYTQNEESVKDSNNQTLTMTDVKVVDCESKSGATDSCGSHKNSLSGNDPEYADIDAAAGMFKVAGLARPDDENTTYVYKLKETKAPDGYILPNVTYTFQIGYRQPTDSNGDVIKVQIASPSNASGLNVHHNMGSNQIPNVKIVSALPLTGGPGDWAARDWLLIGGGLAVAAAGAMALTYEWRRRKAVSL</sequence>
<dbReference type="InterPro" id="IPR011050">
    <property type="entry name" value="Pectin_lyase_fold/virulence"/>
</dbReference>
<evidence type="ECO:0000256" key="2">
    <source>
        <dbReference type="ARBA" id="ARBA00004442"/>
    </source>
</evidence>
<keyword evidence="9" id="KW-0812">Transmembrane</keyword>
<feature type="compositionally biased region" description="Basic and acidic residues" evidence="8">
    <location>
        <begin position="665"/>
        <end position="682"/>
    </location>
</feature>
<protein>
    <submittedName>
        <fullName evidence="12">Cna protein B-type domain-containing protein</fullName>
    </submittedName>
</protein>
<feature type="region of interest" description="Disordered" evidence="8">
    <location>
        <begin position="665"/>
        <end position="699"/>
    </location>
</feature>
<comment type="caution">
    <text evidence="12">The sequence shown here is derived from an EMBL/GenBank/DDBJ whole genome shotgun (WGS) entry which is preliminary data.</text>
</comment>
<dbReference type="InterPro" id="IPR041033">
    <property type="entry name" value="SpaA_PFL_dom_1"/>
</dbReference>
<keyword evidence="7" id="KW-0998">Cell outer membrane</keyword>
<keyword evidence="5 10" id="KW-0732">Signal</keyword>
<feature type="compositionally biased region" description="Polar residues" evidence="8">
    <location>
        <begin position="70"/>
        <end position="122"/>
    </location>
</feature>
<dbReference type="InterPro" id="IPR003368">
    <property type="entry name" value="POMP_repeat"/>
</dbReference>
<organism evidence="12 13">
    <name type="scientific">Bifidobacterium hapali</name>
    <dbReference type="NCBI Taxonomy" id="1630172"/>
    <lineage>
        <taxon>Bacteria</taxon>
        <taxon>Bacillati</taxon>
        <taxon>Actinomycetota</taxon>
        <taxon>Actinomycetes</taxon>
        <taxon>Bifidobacteriales</taxon>
        <taxon>Bifidobacteriaceae</taxon>
        <taxon>Bifidobacterium</taxon>
    </lineage>
</organism>
<evidence type="ECO:0000256" key="7">
    <source>
        <dbReference type="ARBA" id="ARBA00023237"/>
    </source>
</evidence>
<reference evidence="12 13" key="1">
    <citation type="journal article" date="2017" name="BMC Genomics">
        <title>Comparative genomic and phylogenomic analyses of the Bifidobacteriaceae family.</title>
        <authorList>
            <person name="Lugli G.A."/>
            <person name="Milani C."/>
            <person name="Turroni F."/>
            <person name="Duranti S."/>
            <person name="Mancabelli L."/>
            <person name="Mangifesta M."/>
            <person name="Ferrario C."/>
            <person name="Modesto M."/>
            <person name="Mattarelli P."/>
            <person name="Jiri K."/>
            <person name="van Sinderen D."/>
            <person name="Ventura M."/>
        </authorList>
    </citation>
    <scope>NUCLEOTIDE SEQUENCE [LARGE SCALE GENOMIC DNA]</scope>
    <source>
        <strain evidence="12 13">DSM 100202</strain>
    </source>
</reference>
<keyword evidence="13" id="KW-1185">Reference proteome</keyword>
<dbReference type="InterPro" id="IPR013783">
    <property type="entry name" value="Ig-like_fold"/>
</dbReference>
<keyword evidence="6 9" id="KW-0472">Membrane</keyword>
<feature type="domain" description="SpaA-like prealbumin fold" evidence="11">
    <location>
        <begin position="1000"/>
        <end position="1039"/>
    </location>
</feature>
<evidence type="ECO:0000259" key="11">
    <source>
        <dbReference type="Pfam" id="PF17802"/>
    </source>
</evidence>
<dbReference type="EMBL" id="MWWY01000014">
    <property type="protein sequence ID" value="OZG65202.1"/>
    <property type="molecule type" value="Genomic_DNA"/>
</dbReference>
<evidence type="ECO:0000256" key="5">
    <source>
        <dbReference type="ARBA" id="ARBA00022729"/>
    </source>
</evidence>
<proteinExistence type="predicted"/>
<dbReference type="Proteomes" id="UP000216074">
    <property type="component" value="Unassembled WGS sequence"/>
</dbReference>
<feature type="transmembrane region" description="Helical" evidence="9">
    <location>
        <begin position="1387"/>
        <end position="1406"/>
    </location>
</feature>
<evidence type="ECO:0000313" key="12">
    <source>
        <dbReference type="EMBL" id="OZG65202.1"/>
    </source>
</evidence>
<dbReference type="Pfam" id="PF17802">
    <property type="entry name" value="SpaA"/>
    <property type="match status" value="2"/>
</dbReference>
<dbReference type="OrthoDB" id="134475at2"/>
<evidence type="ECO:0000313" key="13">
    <source>
        <dbReference type="Proteomes" id="UP000216074"/>
    </source>
</evidence>
<name>A0A261G198_9BIFI</name>
<dbReference type="GO" id="GO:0005576">
    <property type="term" value="C:extracellular region"/>
    <property type="evidence" value="ECO:0007669"/>
    <property type="project" value="UniProtKB-SubCell"/>
</dbReference>
<feature type="region of interest" description="Disordered" evidence="8">
    <location>
        <begin position="36"/>
        <end position="125"/>
    </location>
</feature>